<accession>A0A0A0KEQ8</accession>
<proteinExistence type="predicted"/>
<evidence type="ECO:0000313" key="3">
    <source>
        <dbReference type="Proteomes" id="UP000029981"/>
    </source>
</evidence>
<dbReference type="OMA" id="YRRNDSQ"/>
<protein>
    <submittedName>
        <fullName evidence="2">Uncharacterized protein</fullName>
    </submittedName>
</protein>
<reference evidence="2 3" key="4">
    <citation type="journal article" date="2011" name="BMC Genomics">
        <title>RNA-Seq improves annotation of protein-coding genes in the cucumber genome.</title>
        <authorList>
            <person name="Li Z."/>
            <person name="Zhang Z."/>
            <person name="Yan P."/>
            <person name="Huang S."/>
            <person name="Fei Z."/>
            <person name="Lin K."/>
        </authorList>
    </citation>
    <scope>NUCLEOTIDE SEQUENCE [LARGE SCALE GENOMIC DNA]</scope>
    <source>
        <strain evidence="3">cv. 9930</strain>
    </source>
</reference>
<dbReference type="AlphaFoldDB" id="A0A0A0KEQ8"/>
<feature type="region of interest" description="Disordered" evidence="1">
    <location>
        <begin position="69"/>
        <end position="100"/>
    </location>
</feature>
<feature type="compositionally biased region" description="Polar residues" evidence="1">
    <location>
        <begin position="91"/>
        <end position="100"/>
    </location>
</feature>
<dbReference type="EMBL" id="CM002927">
    <property type="protein sequence ID" value="KGN47319.1"/>
    <property type="molecule type" value="Genomic_DNA"/>
</dbReference>
<dbReference type="Proteomes" id="UP000029981">
    <property type="component" value="Chromosome 6"/>
</dbReference>
<organism evidence="2 3">
    <name type="scientific">Cucumis sativus</name>
    <name type="common">Cucumber</name>
    <dbReference type="NCBI Taxonomy" id="3659"/>
    <lineage>
        <taxon>Eukaryota</taxon>
        <taxon>Viridiplantae</taxon>
        <taxon>Streptophyta</taxon>
        <taxon>Embryophyta</taxon>
        <taxon>Tracheophyta</taxon>
        <taxon>Spermatophyta</taxon>
        <taxon>Magnoliopsida</taxon>
        <taxon>eudicotyledons</taxon>
        <taxon>Gunneridae</taxon>
        <taxon>Pentapetalae</taxon>
        <taxon>rosids</taxon>
        <taxon>fabids</taxon>
        <taxon>Cucurbitales</taxon>
        <taxon>Cucurbitaceae</taxon>
        <taxon>Benincaseae</taxon>
        <taxon>Cucumis</taxon>
    </lineage>
</organism>
<reference evidence="2 3" key="3">
    <citation type="journal article" date="2010" name="BMC Genomics">
        <title>Transcriptome sequencing and comparative analysis of cucumber flowers with different sex types.</title>
        <authorList>
            <person name="Guo S."/>
            <person name="Zheng Y."/>
            <person name="Joung J.G."/>
            <person name="Liu S."/>
            <person name="Zhang Z."/>
            <person name="Crasta O.R."/>
            <person name="Sobral B.W."/>
            <person name="Xu Y."/>
            <person name="Huang S."/>
            <person name="Fei Z."/>
        </authorList>
    </citation>
    <scope>NUCLEOTIDE SEQUENCE [LARGE SCALE GENOMIC DNA]</scope>
    <source>
        <strain evidence="3">cv. 9930</strain>
    </source>
</reference>
<keyword evidence="3" id="KW-1185">Reference proteome</keyword>
<evidence type="ECO:0000313" key="2">
    <source>
        <dbReference type="EMBL" id="KGN47319.1"/>
    </source>
</evidence>
<sequence>MNSSLSCDNSVKEQVNLLTKMFTSFVKGEVPKVVSCGVCGLLGHHNDQCPEIKEVSALGGYRRNDSQSNAYNSGWRDDPSLRWGPQEPKHNNTPSTSSSKGTYLEEIVSKLAFSSNNFKSDFEKNLAKLSEYTVSSTGAIKNDVENMKASISELGNKLDQLAIQFLKTEGKGKLPAQPNHANVSAITLRSEKWDRN</sequence>
<evidence type="ECO:0000256" key="1">
    <source>
        <dbReference type="SAM" id="MobiDB-lite"/>
    </source>
</evidence>
<reference evidence="2 3" key="2">
    <citation type="journal article" date="2009" name="PLoS ONE">
        <title>An integrated genetic and cytogenetic map of the cucumber genome.</title>
        <authorList>
            <person name="Ren Y."/>
            <person name="Zhang Z."/>
            <person name="Liu J."/>
            <person name="Staub J.E."/>
            <person name="Han Y."/>
            <person name="Cheng Z."/>
            <person name="Li X."/>
            <person name="Lu J."/>
            <person name="Miao H."/>
            <person name="Kang H."/>
            <person name="Xie B."/>
            <person name="Gu X."/>
            <person name="Wang X."/>
            <person name="Du Y."/>
            <person name="Jin W."/>
            <person name="Huang S."/>
        </authorList>
    </citation>
    <scope>NUCLEOTIDE SEQUENCE [LARGE SCALE GENOMIC DNA]</scope>
    <source>
        <strain evidence="3">cv. 9930</strain>
    </source>
</reference>
<dbReference type="Gramene" id="KGN47319">
    <property type="protein sequence ID" value="KGN47319"/>
    <property type="gene ID" value="Csa_6G295940"/>
</dbReference>
<dbReference type="eggNOG" id="KOG0017">
    <property type="taxonomic scope" value="Eukaryota"/>
</dbReference>
<gene>
    <name evidence="2" type="ORF">Csa_6G295940</name>
</gene>
<name>A0A0A0KEQ8_CUCSA</name>
<reference evidence="2 3" key="1">
    <citation type="journal article" date="2009" name="Nat. Genet.">
        <title>The genome of the cucumber, Cucumis sativus L.</title>
        <authorList>
            <person name="Huang S."/>
            <person name="Li R."/>
            <person name="Zhang Z."/>
            <person name="Li L."/>
            <person name="Gu X."/>
            <person name="Fan W."/>
            <person name="Lucas W.J."/>
            <person name="Wang X."/>
            <person name="Xie B."/>
            <person name="Ni P."/>
            <person name="Ren Y."/>
            <person name="Zhu H."/>
            <person name="Li J."/>
            <person name="Lin K."/>
            <person name="Jin W."/>
            <person name="Fei Z."/>
            <person name="Li G."/>
            <person name="Staub J."/>
            <person name="Kilian A."/>
            <person name="van der Vossen E.A."/>
            <person name="Wu Y."/>
            <person name="Guo J."/>
            <person name="He J."/>
            <person name="Jia Z."/>
            <person name="Ren Y."/>
            <person name="Tian G."/>
            <person name="Lu Y."/>
            <person name="Ruan J."/>
            <person name="Qian W."/>
            <person name="Wang M."/>
            <person name="Huang Q."/>
            <person name="Li B."/>
            <person name="Xuan Z."/>
            <person name="Cao J."/>
            <person name="Asan"/>
            <person name="Wu Z."/>
            <person name="Zhang J."/>
            <person name="Cai Q."/>
            <person name="Bai Y."/>
            <person name="Zhao B."/>
            <person name="Han Y."/>
            <person name="Li Y."/>
            <person name="Li X."/>
            <person name="Wang S."/>
            <person name="Shi Q."/>
            <person name="Liu S."/>
            <person name="Cho W.K."/>
            <person name="Kim J.Y."/>
            <person name="Xu Y."/>
            <person name="Heller-Uszynska K."/>
            <person name="Miao H."/>
            <person name="Cheng Z."/>
            <person name="Zhang S."/>
            <person name="Wu J."/>
            <person name="Yang Y."/>
            <person name="Kang H."/>
            <person name="Li M."/>
            <person name="Liang H."/>
            <person name="Ren X."/>
            <person name="Shi Z."/>
            <person name="Wen M."/>
            <person name="Jian M."/>
            <person name="Yang H."/>
            <person name="Zhang G."/>
            <person name="Yang Z."/>
            <person name="Chen R."/>
            <person name="Liu S."/>
            <person name="Li J."/>
            <person name="Ma L."/>
            <person name="Liu H."/>
            <person name="Zhou Y."/>
            <person name="Zhao J."/>
            <person name="Fang X."/>
            <person name="Li G."/>
            <person name="Fang L."/>
            <person name="Li Y."/>
            <person name="Liu D."/>
            <person name="Zheng H."/>
            <person name="Zhang Y."/>
            <person name="Qin N."/>
            <person name="Li Z."/>
            <person name="Yang G."/>
            <person name="Yang S."/>
            <person name="Bolund L."/>
            <person name="Kristiansen K."/>
            <person name="Zheng H."/>
            <person name="Li S."/>
            <person name="Zhang X."/>
            <person name="Yang H."/>
            <person name="Wang J."/>
            <person name="Sun R."/>
            <person name="Zhang B."/>
            <person name="Jiang S."/>
            <person name="Wang J."/>
            <person name="Du Y."/>
            <person name="Li S."/>
        </authorList>
    </citation>
    <scope>NUCLEOTIDE SEQUENCE [LARGE SCALE GENOMIC DNA]</scope>
    <source>
        <strain evidence="3">cv. 9930</strain>
    </source>
</reference>